<evidence type="ECO:0000313" key="1">
    <source>
        <dbReference type="EMBL" id="KAA6328212.1"/>
    </source>
</evidence>
<protein>
    <submittedName>
        <fullName evidence="1">Uncharacterized protein</fullName>
    </submittedName>
</protein>
<comment type="caution">
    <text evidence="1">The sequence shown here is derived from an EMBL/GenBank/DDBJ whole genome shotgun (WGS) entry which is preliminary data.</text>
</comment>
<sequence length="279" mass="31980">MKKEIEFPDCWEELTTSEWVYLLHLRRKLEARRGLTLIDVKREWCRFVLHGRGCRPKTKEDYFILIDNLAQSLNWMWVESEDGKQVALDFNSTQNLLPVWRELCGPLSHGGDLAFAEFRVAVSLINEYNRTHQAETLQILCGVLYRKPGATLGKENFDGNYREEFNPARTSWYAARVQMMPPHIQWGVYAWFAYFCNYLLTGTFIIEGIEVCFAPLFARSGSDGGASGQNNLGLHAIGLSVAESGVFGNAEQTDRTLLLKIMLKLLNDYQRAEALQKKN</sequence>
<reference evidence="1" key="1">
    <citation type="submission" date="2019-03" db="EMBL/GenBank/DDBJ databases">
        <title>Single cell metagenomics reveals metabolic interactions within the superorganism composed of flagellate Streblomastix strix and complex community of Bacteroidetes bacteria on its surface.</title>
        <authorList>
            <person name="Treitli S.C."/>
            <person name="Kolisko M."/>
            <person name="Husnik F."/>
            <person name="Keeling P."/>
            <person name="Hampl V."/>
        </authorList>
    </citation>
    <scope>NUCLEOTIDE SEQUENCE</scope>
    <source>
        <strain evidence="1">STM</strain>
    </source>
</reference>
<proteinExistence type="predicted"/>
<organism evidence="1">
    <name type="scientific">termite gut metagenome</name>
    <dbReference type="NCBI Taxonomy" id="433724"/>
    <lineage>
        <taxon>unclassified sequences</taxon>
        <taxon>metagenomes</taxon>
        <taxon>organismal metagenomes</taxon>
    </lineage>
</organism>
<dbReference type="AlphaFoldDB" id="A0A5J4R3C2"/>
<gene>
    <name evidence="1" type="ORF">EZS27_022869</name>
</gene>
<accession>A0A5J4R3C2</accession>
<dbReference type="EMBL" id="SNRY01001857">
    <property type="protein sequence ID" value="KAA6328212.1"/>
    <property type="molecule type" value="Genomic_DNA"/>
</dbReference>
<name>A0A5J4R3C2_9ZZZZ</name>